<feature type="transmembrane region" description="Helical" evidence="2">
    <location>
        <begin position="361"/>
        <end position="391"/>
    </location>
</feature>
<feature type="transmembrane region" description="Helical" evidence="2">
    <location>
        <begin position="207"/>
        <end position="224"/>
    </location>
</feature>
<keyword evidence="2" id="KW-0812">Transmembrane</keyword>
<accession>A0ABT8YAF9</accession>
<dbReference type="RefSeq" id="WP_303542343.1">
    <property type="nucleotide sequence ID" value="NZ_JAUOTP010000004.1"/>
</dbReference>
<reference evidence="3" key="1">
    <citation type="submission" date="2023-07" db="EMBL/GenBank/DDBJ databases">
        <authorList>
            <person name="Kim M."/>
        </authorList>
    </citation>
    <scope>NUCLEOTIDE SEQUENCE</scope>
    <source>
        <strain evidence="3">BIUV-7</strain>
    </source>
</reference>
<protein>
    <recommendedName>
        <fullName evidence="5">O-antigen ligase like membrane protein</fullName>
    </recommendedName>
</protein>
<sequence>MTVIFAYLCFVPIAALCFARSPTRTAILLVLLGGWWLLPVARYAAGPPGTDFHWWVSGIALPSDLLLTKAWIPPLVAFAGAALREPTRLRAWRPAAIDLPMAAWCLWPLVNGLGGTANPSPWLAFLYVSGTWGLPWLIGRVWLADRESCLALIRAIALSGLAALPIAIIEGVRPAMLYGLVYGPHPYRADGVERYVGYRPIGFLEHGNLYGLWIAIAAFAAVWLRRNGHGAHRHWLILAIVNVVVALASQSAGAILLLCLALVLVAIWRLPIFVPAAVIAGALLLLVAAVHLSGVLPLQSIARSAAGEQMLAAMRRIGRGSFLWRVSQDTKTLAGIAAHPILGTGHWDWWRPYGTRPWGQMLLLIGQYGLAGLLLAWGALLAACVATFARLHEWGDRLAGDAALPLAIIVLLALADATLNAFFFSPAILAAGAIAVKPMPWNSSGRTSRAPAASAPFPTPGRPDRVRRRG</sequence>
<evidence type="ECO:0000313" key="4">
    <source>
        <dbReference type="Proteomes" id="UP001169764"/>
    </source>
</evidence>
<feature type="transmembrane region" description="Helical" evidence="2">
    <location>
        <begin position="272"/>
        <end position="296"/>
    </location>
</feature>
<dbReference type="EMBL" id="JAUOTP010000004">
    <property type="protein sequence ID" value="MDO6414823.1"/>
    <property type="molecule type" value="Genomic_DNA"/>
</dbReference>
<feature type="transmembrane region" description="Helical" evidence="2">
    <location>
        <begin position="150"/>
        <end position="169"/>
    </location>
</feature>
<name>A0ABT8YAF9_9SPHN</name>
<keyword evidence="2" id="KW-0472">Membrane</keyword>
<keyword evidence="2" id="KW-1133">Transmembrane helix</keyword>
<feature type="transmembrane region" description="Helical" evidence="2">
    <location>
        <begin position="403"/>
        <end position="436"/>
    </location>
</feature>
<evidence type="ECO:0000256" key="2">
    <source>
        <dbReference type="SAM" id="Phobius"/>
    </source>
</evidence>
<organism evidence="3 4">
    <name type="scientific">Sphingomonas natans</name>
    <dbReference type="NCBI Taxonomy" id="3063330"/>
    <lineage>
        <taxon>Bacteria</taxon>
        <taxon>Pseudomonadati</taxon>
        <taxon>Pseudomonadota</taxon>
        <taxon>Alphaproteobacteria</taxon>
        <taxon>Sphingomonadales</taxon>
        <taxon>Sphingomonadaceae</taxon>
        <taxon>Sphingomonas</taxon>
    </lineage>
</organism>
<feature type="transmembrane region" description="Helical" evidence="2">
    <location>
        <begin position="122"/>
        <end position="143"/>
    </location>
</feature>
<keyword evidence="4" id="KW-1185">Reference proteome</keyword>
<gene>
    <name evidence="3" type="ORF">Q4F19_10570</name>
</gene>
<evidence type="ECO:0000256" key="1">
    <source>
        <dbReference type="SAM" id="MobiDB-lite"/>
    </source>
</evidence>
<proteinExistence type="predicted"/>
<feature type="transmembrane region" description="Helical" evidence="2">
    <location>
        <begin position="25"/>
        <end position="45"/>
    </location>
</feature>
<comment type="caution">
    <text evidence="3">The sequence shown here is derived from an EMBL/GenBank/DDBJ whole genome shotgun (WGS) entry which is preliminary data.</text>
</comment>
<evidence type="ECO:0008006" key="5">
    <source>
        <dbReference type="Google" id="ProtNLM"/>
    </source>
</evidence>
<evidence type="ECO:0000313" key="3">
    <source>
        <dbReference type="EMBL" id="MDO6414823.1"/>
    </source>
</evidence>
<feature type="transmembrane region" description="Helical" evidence="2">
    <location>
        <begin position="236"/>
        <end position="266"/>
    </location>
</feature>
<feature type="region of interest" description="Disordered" evidence="1">
    <location>
        <begin position="444"/>
        <end position="470"/>
    </location>
</feature>
<dbReference type="Proteomes" id="UP001169764">
    <property type="component" value="Unassembled WGS sequence"/>
</dbReference>